<dbReference type="Gene3D" id="1.20.1260.10">
    <property type="match status" value="1"/>
</dbReference>
<evidence type="ECO:0000313" key="2">
    <source>
        <dbReference type="EMBL" id="NBI06372.1"/>
    </source>
</evidence>
<organism evidence="2 3">
    <name type="scientific">Senegalia massiliensis</name>
    <dbReference type="NCBI Taxonomy" id="1720316"/>
    <lineage>
        <taxon>Bacteria</taxon>
        <taxon>Bacillati</taxon>
        <taxon>Bacillota</taxon>
        <taxon>Clostridia</taxon>
        <taxon>Eubacteriales</taxon>
        <taxon>Clostridiaceae</taxon>
        <taxon>Senegalia</taxon>
    </lineage>
</organism>
<accession>A0A845QYZ2</accession>
<dbReference type="InterPro" id="IPR019052">
    <property type="entry name" value="DUF2383"/>
</dbReference>
<dbReference type="AlphaFoldDB" id="A0A845QYZ2"/>
<reference evidence="2 3" key="1">
    <citation type="submission" date="2018-08" db="EMBL/GenBank/DDBJ databases">
        <title>Murine metabolic-syndrome-specific gut microbial biobank.</title>
        <authorList>
            <person name="Liu C."/>
        </authorList>
    </citation>
    <scope>NUCLEOTIDE SEQUENCE [LARGE SCALE GENOMIC DNA]</scope>
    <source>
        <strain evidence="2 3">583</strain>
    </source>
</reference>
<gene>
    <name evidence="2" type="ORF">D3Z33_05795</name>
</gene>
<sequence length="140" mass="16110">MNKKIEEALISLLQGEYMALDSFNVFISKLENKKNKDVFQEIQKGHRENIAILSEYIQNIGGMPDENLGLKGNMAELKLKIETHKKDDDYIINKALEGQKKGINMAEKVLRGNLDDKSRDIVGEILHRERKNTKELEKLN</sequence>
<feature type="domain" description="DUF2383" evidence="1">
    <location>
        <begin position="5"/>
        <end position="111"/>
    </location>
</feature>
<proteinExistence type="predicted"/>
<keyword evidence="3" id="KW-1185">Reference proteome</keyword>
<dbReference type="OrthoDB" id="1706687at2"/>
<dbReference type="RefSeq" id="WP_160196858.1">
    <property type="nucleotide sequence ID" value="NZ_QXXA01000006.1"/>
</dbReference>
<name>A0A845QYZ2_9CLOT</name>
<dbReference type="EMBL" id="QXXA01000006">
    <property type="protein sequence ID" value="NBI06372.1"/>
    <property type="molecule type" value="Genomic_DNA"/>
</dbReference>
<dbReference type="Proteomes" id="UP000467132">
    <property type="component" value="Unassembled WGS sequence"/>
</dbReference>
<dbReference type="Pfam" id="PF09537">
    <property type="entry name" value="DUF2383"/>
    <property type="match status" value="1"/>
</dbReference>
<dbReference type="InterPro" id="IPR012347">
    <property type="entry name" value="Ferritin-like"/>
</dbReference>
<evidence type="ECO:0000259" key="1">
    <source>
        <dbReference type="Pfam" id="PF09537"/>
    </source>
</evidence>
<comment type="caution">
    <text evidence="2">The sequence shown here is derived from an EMBL/GenBank/DDBJ whole genome shotgun (WGS) entry which is preliminary data.</text>
</comment>
<protein>
    <submittedName>
        <fullName evidence="2">DUF2383 domain-containing protein</fullName>
    </submittedName>
</protein>
<dbReference type="InterPro" id="IPR009078">
    <property type="entry name" value="Ferritin-like_SF"/>
</dbReference>
<evidence type="ECO:0000313" key="3">
    <source>
        <dbReference type="Proteomes" id="UP000467132"/>
    </source>
</evidence>
<dbReference type="SUPFAM" id="SSF47240">
    <property type="entry name" value="Ferritin-like"/>
    <property type="match status" value="1"/>
</dbReference>
<dbReference type="CDD" id="cd00657">
    <property type="entry name" value="Ferritin_like"/>
    <property type="match status" value="1"/>
</dbReference>